<gene>
    <name evidence="1" type="ORF">MF672_006505</name>
</gene>
<evidence type="ECO:0000313" key="1">
    <source>
        <dbReference type="EMBL" id="MCK2213445.1"/>
    </source>
</evidence>
<dbReference type="InterPro" id="IPR017853">
    <property type="entry name" value="GH"/>
</dbReference>
<dbReference type="Gene3D" id="3.20.20.80">
    <property type="entry name" value="Glycosidases"/>
    <property type="match status" value="1"/>
</dbReference>
<dbReference type="RefSeq" id="WP_242374829.1">
    <property type="nucleotide sequence ID" value="NZ_JAKRKC020000001.1"/>
</dbReference>
<comment type="caution">
    <text evidence="1">The sequence shown here is derived from an EMBL/GenBank/DDBJ whole genome shotgun (WGS) entry which is preliminary data.</text>
</comment>
<dbReference type="EMBL" id="JAKRKC020000001">
    <property type="protein sequence ID" value="MCK2213445.1"/>
    <property type="molecule type" value="Genomic_DNA"/>
</dbReference>
<evidence type="ECO:0000313" key="2">
    <source>
        <dbReference type="Proteomes" id="UP001317259"/>
    </source>
</evidence>
<keyword evidence="2" id="KW-1185">Reference proteome</keyword>
<dbReference type="Proteomes" id="UP001317259">
    <property type="component" value="Unassembled WGS sequence"/>
</dbReference>
<dbReference type="SUPFAM" id="SSF51445">
    <property type="entry name" value="(Trans)glycosidases"/>
    <property type="match status" value="1"/>
</dbReference>
<sequence length="243" mass="26649">MPHHAPTVPRLVVRYLTHHDCGLYVCPLPLAERRTGVTHLVVGPPRDQDLVQMWDDVRVLRADGIRVLAQLDEPLARDYPALRRYLLRHRFDGADLCLPRPAALAGRLRADLGPGFLLTVTAPATALAGGDPDLDALCADRRTDIAWFTALLFDDHGTPADYEAVVARGLVPAARLVAAFPTSPDNARAGYVPPDRLTAIVRDLLRRHPDLGGVDGWEYYNALPGGTDAPWLWAELVHAALHP</sequence>
<accession>A0ABT0FM98</accession>
<organism evidence="1 2">
    <name type="scientific">Actinomadura luzonensis</name>
    <dbReference type="NCBI Taxonomy" id="2805427"/>
    <lineage>
        <taxon>Bacteria</taxon>
        <taxon>Bacillati</taxon>
        <taxon>Actinomycetota</taxon>
        <taxon>Actinomycetes</taxon>
        <taxon>Streptosporangiales</taxon>
        <taxon>Thermomonosporaceae</taxon>
        <taxon>Actinomadura</taxon>
    </lineage>
</organism>
<proteinExistence type="predicted"/>
<name>A0ABT0FM98_9ACTN</name>
<reference evidence="1 2" key="1">
    <citation type="submission" date="2022-04" db="EMBL/GenBank/DDBJ databases">
        <title>Genome draft of Actinomadura sp. ATCC 31491.</title>
        <authorList>
            <person name="Shi X."/>
            <person name="Du Y."/>
        </authorList>
    </citation>
    <scope>NUCLEOTIDE SEQUENCE [LARGE SCALE GENOMIC DNA]</scope>
    <source>
        <strain evidence="1 2">ATCC 31491</strain>
    </source>
</reference>
<protein>
    <submittedName>
        <fullName evidence="1">Uncharacterized protein</fullName>
    </submittedName>
</protein>